<keyword evidence="2" id="KW-1185">Reference proteome</keyword>
<protein>
    <submittedName>
        <fullName evidence="1">1422_t:CDS:1</fullName>
    </submittedName>
</protein>
<gene>
    <name evidence="1" type="ORF">RPERSI_LOCUS25871</name>
</gene>
<feature type="non-terminal residue" evidence="1">
    <location>
        <position position="64"/>
    </location>
</feature>
<evidence type="ECO:0000313" key="1">
    <source>
        <dbReference type="EMBL" id="CAG8822736.1"/>
    </source>
</evidence>
<proteinExistence type="predicted"/>
<evidence type="ECO:0000313" key="2">
    <source>
        <dbReference type="Proteomes" id="UP000789920"/>
    </source>
</evidence>
<feature type="non-terminal residue" evidence="1">
    <location>
        <position position="1"/>
    </location>
</feature>
<organism evidence="1 2">
    <name type="scientific">Racocetra persica</name>
    <dbReference type="NCBI Taxonomy" id="160502"/>
    <lineage>
        <taxon>Eukaryota</taxon>
        <taxon>Fungi</taxon>
        <taxon>Fungi incertae sedis</taxon>
        <taxon>Mucoromycota</taxon>
        <taxon>Glomeromycotina</taxon>
        <taxon>Glomeromycetes</taxon>
        <taxon>Diversisporales</taxon>
        <taxon>Gigasporaceae</taxon>
        <taxon>Racocetra</taxon>
    </lineage>
</organism>
<dbReference type="EMBL" id="CAJVQC010086647">
    <property type="protein sequence ID" value="CAG8822736.1"/>
    <property type="molecule type" value="Genomic_DNA"/>
</dbReference>
<sequence>DYFEKEVNNSKEFWVCKVVNKKSSKKCSKKYKNIGSLTGNLITYLRNNHKIVSQNDIETLKKVL</sequence>
<name>A0ACA9S1P8_9GLOM</name>
<dbReference type="Proteomes" id="UP000789920">
    <property type="component" value="Unassembled WGS sequence"/>
</dbReference>
<accession>A0ACA9S1P8</accession>
<reference evidence="1" key="1">
    <citation type="submission" date="2021-06" db="EMBL/GenBank/DDBJ databases">
        <authorList>
            <person name="Kallberg Y."/>
            <person name="Tangrot J."/>
            <person name="Rosling A."/>
        </authorList>
    </citation>
    <scope>NUCLEOTIDE SEQUENCE</scope>
    <source>
        <strain evidence="1">MA461A</strain>
    </source>
</reference>
<comment type="caution">
    <text evidence="1">The sequence shown here is derived from an EMBL/GenBank/DDBJ whole genome shotgun (WGS) entry which is preliminary data.</text>
</comment>